<comment type="caution">
    <text evidence="3">The sequence shown here is derived from an EMBL/GenBank/DDBJ whole genome shotgun (WGS) entry which is preliminary data.</text>
</comment>
<feature type="domain" description="Inner membrane protein YgaP-like transmembrane" evidence="2">
    <location>
        <begin position="5"/>
        <end position="61"/>
    </location>
</feature>
<dbReference type="InterPro" id="IPR021309">
    <property type="entry name" value="YgaP-like_TM"/>
</dbReference>
<keyword evidence="4" id="KW-1185">Reference proteome</keyword>
<dbReference type="EMBL" id="JAAKYA010000042">
    <property type="protein sequence ID" value="NGO38963.1"/>
    <property type="molecule type" value="Genomic_DNA"/>
</dbReference>
<keyword evidence="1" id="KW-1133">Transmembrane helix</keyword>
<name>A0A6M1RMP6_9BACT</name>
<protein>
    <submittedName>
        <fullName evidence="3">DUF2892 domain-containing protein</fullName>
    </submittedName>
</protein>
<evidence type="ECO:0000313" key="4">
    <source>
        <dbReference type="Proteomes" id="UP000477311"/>
    </source>
</evidence>
<organism evidence="3 4">
    <name type="scientific">Limisphaera ngatamarikiensis</name>
    <dbReference type="NCBI Taxonomy" id="1324935"/>
    <lineage>
        <taxon>Bacteria</taxon>
        <taxon>Pseudomonadati</taxon>
        <taxon>Verrucomicrobiota</taxon>
        <taxon>Verrucomicrobiia</taxon>
        <taxon>Limisphaerales</taxon>
        <taxon>Limisphaeraceae</taxon>
        <taxon>Limisphaera</taxon>
    </lineage>
</organism>
<keyword evidence="1" id="KW-0812">Transmembrane</keyword>
<evidence type="ECO:0000256" key="1">
    <source>
        <dbReference type="SAM" id="Phobius"/>
    </source>
</evidence>
<dbReference type="Proteomes" id="UP000477311">
    <property type="component" value="Unassembled WGS sequence"/>
</dbReference>
<evidence type="ECO:0000259" key="2">
    <source>
        <dbReference type="Pfam" id="PF11127"/>
    </source>
</evidence>
<feature type="transmembrane region" description="Helical" evidence="1">
    <location>
        <begin position="37"/>
        <end position="59"/>
    </location>
</feature>
<sequence>MKSSQPNIGPTGRWLRAAVGIVLLGVAWWAVGQDRRLAALLAVLGVFCLYEAARGWCLLRACGIKTKW</sequence>
<dbReference type="RefSeq" id="WP_165106713.1">
    <property type="nucleotide sequence ID" value="NZ_JAAKYA010000042.1"/>
</dbReference>
<gene>
    <name evidence="3" type="ORF">G4L39_06080</name>
</gene>
<dbReference type="AlphaFoldDB" id="A0A6M1RMP6"/>
<feature type="transmembrane region" description="Helical" evidence="1">
    <location>
        <begin position="12"/>
        <end position="31"/>
    </location>
</feature>
<dbReference type="Pfam" id="PF11127">
    <property type="entry name" value="YgaP-like_TM"/>
    <property type="match status" value="1"/>
</dbReference>
<keyword evidence="1" id="KW-0472">Membrane</keyword>
<reference evidence="3 4" key="1">
    <citation type="submission" date="2020-02" db="EMBL/GenBank/DDBJ databases">
        <title>Draft genome sequence of Limisphaera ngatamarikiensis NGM72.4T, a thermophilic Verrucomicrobia grouped in subdivision 3.</title>
        <authorList>
            <person name="Carere C.R."/>
            <person name="Steen J."/>
            <person name="Hugenholtz P."/>
            <person name="Stott M.B."/>
        </authorList>
    </citation>
    <scope>NUCLEOTIDE SEQUENCE [LARGE SCALE GENOMIC DNA]</scope>
    <source>
        <strain evidence="3 4">NGM72.4</strain>
    </source>
</reference>
<accession>A0A6M1RMP6</accession>
<proteinExistence type="predicted"/>
<evidence type="ECO:0000313" key="3">
    <source>
        <dbReference type="EMBL" id="NGO38963.1"/>
    </source>
</evidence>